<proteinExistence type="predicted"/>
<sequence>MSFIPNNLLSLHTQEEVLREKALITLNQSKNCHLHLTVIEAAMDLADVYRQFEIECEDVRIVQVLGIRTFNAFGASLKLSFSGYQQNAALVMRDVLETIFLLSYFSTNKHDIALWRNADKKTRLGKFGPAKIRKALDKRDGFTSGKRDEAYDLFCELAGHPNVRMADMLRPTPDSKIALGPFLEPSSLEAVLAEMGKLAVQVGENLSIFISDVCSSPHKSQIHFNSVKTDWIKHFFG</sequence>
<evidence type="ECO:0000313" key="1">
    <source>
        <dbReference type="EMBL" id="KZD06237.1"/>
    </source>
</evidence>
<dbReference type="Proteomes" id="UP000076167">
    <property type="component" value="Unassembled WGS sequence"/>
</dbReference>
<dbReference type="EMBL" id="LPXL01000007">
    <property type="protein sequence ID" value="KZD06237.1"/>
    <property type="molecule type" value="Genomic_DNA"/>
</dbReference>
<name>A0ABR5Y593_9PROT</name>
<organism evidence="1 2">
    <name type="scientific">Thalassospira xiamenensis</name>
    <dbReference type="NCBI Taxonomy" id="220697"/>
    <lineage>
        <taxon>Bacteria</taxon>
        <taxon>Pseudomonadati</taxon>
        <taxon>Pseudomonadota</taxon>
        <taxon>Alphaproteobacteria</taxon>
        <taxon>Rhodospirillales</taxon>
        <taxon>Thalassospiraceae</taxon>
        <taxon>Thalassospira</taxon>
    </lineage>
</organism>
<accession>A0ABR5Y593</accession>
<protein>
    <recommendedName>
        <fullName evidence="3">HEPN AbiU2-like domain-containing protein</fullName>
    </recommendedName>
</protein>
<comment type="caution">
    <text evidence="1">The sequence shown here is derived from an EMBL/GenBank/DDBJ whole genome shotgun (WGS) entry which is preliminary data.</text>
</comment>
<evidence type="ECO:0008006" key="3">
    <source>
        <dbReference type="Google" id="ProtNLM"/>
    </source>
</evidence>
<keyword evidence="2" id="KW-1185">Reference proteome</keyword>
<evidence type="ECO:0000313" key="2">
    <source>
        <dbReference type="Proteomes" id="UP000076167"/>
    </source>
</evidence>
<dbReference type="RefSeq" id="WP_063093569.1">
    <property type="nucleotide sequence ID" value="NZ_DFMA01000009.1"/>
</dbReference>
<reference evidence="1 2" key="1">
    <citation type="submission" date="2015-12" db="EMBL/GenBank/DDBJ databases">
        <title>Genome sequence of Thalassospira xiamenensis MCCC 1A03005.</title>
        <authorList>
            <person name="Lu L."/>
            <person name="Lai Q."/>
            <person name="Shao Z."/>
            <person name="Qian P."/>
        </authorList>
    </citation>
    <scope>NUCLEOTIDE SEQUENCE [LARGE SCALE GENOMIC DNA]</scope>
    <source>
        <strain evidence="1 2">MCCC 1A03005</strain>
    </source>
</reference>
<gene>
    <name evidence="1" type="ORF">AUP40_10820</name>
</gene>